<organism evidence="7 8">
    <name type="scientific">Dillenia turbinata</name>
    <dbReference type="NCBI Taxonomy" id="194707"/>
    <lineage>
        <taxon>Eukaryota</taxon>
        <taxon>Viridiplantae</taxon>
        <taxon>Streptophyta</taxon>
        <taxon>Embryophyta</taxon>
        <taxon>Tracheophyta</taxon>
        <taxon>Spermatophyta</taxon>
        <taxon>Magnoliopsida</taxon>
        <taxon>eudicotyledons</taxon>
        <taxon>Gunneridae</taxon>
        <taxon>Pentapetalae</taxon>
        <taxon>Dilleniales</taxon>
        <taxon>Dilleniaceae</taxon>
        <taxon>Dillenia</taxon>
    </lineage>
</organism>
<keyword evidence="5 6" id="KW-0472">Membrane</keyword>
<feature type="transmembrane region" description="Helical" evidence="6">
    <location>
        <begin position="470"/>
        <end position="494"/>
    </location>
</feature>
<comment type="caution">
    <text evidence="7">The sequence shown here is derived from an EMBL/GenBank/DDBJ whole genome shotgun (WGS) entry which is preliminary data.</text>
</comment>
<accession>A0AAN8Z1E8</accession>
<dbReference type="GO" id="GO:0016020">
    <property type="term" value="C:membrane"/>
    <property type="evidence" value="ECO:0007669"/>
    <property type="project" value="UniProtKB-SubCell"/>
</dbReference>
<dbReference type="GO" id="GO:0022857">
    <property type="term" value="F:transmembrane transporter activity"/>
    <property type="evidence" value="ECO:0007669"/>
    <property type="project" value="InterPro"/>
</dbReference>
<dbReference type="Pfam" id="PF00854">
    <property type="entry name" value="PTR2"/>
    <property type="match status" value="1"/>
</dbReference>
<dbReference type="CDD" id="cd17416">
    <property type="entry name" value="MFS_NPF1_2"/>
    <property type="match status" value="1"/>
</dbReference>
<dbReference type="InterPro" id="IPR036259">
    <property type="entry name" value="MFS_trans_sf"/>
</dbReference>
<dbReference type="PANTHER" id="PTHR11654">
    <property type="entry name" value="OLIGOPEPTIDE TRANSPORTER-RELATED"/>
    <property type="match status" value="1"/>
</dbReference>
<keyword evidence="3 6" id="KW-0812">Transmembrane</keyword>
<evidence type="ECO:0000313" key="8">
    <source>
        <dbReference type="Proteomes" id="UP001370490"/>
    </source>
</evidence>
<proteinExistence type="inferred from homology"/>
<dbReference type="EMBL" id="JBAMMX010000020">
    <property type="protein sequence ID" value="KAK6920807.1"/>
    <property type="molecule type" value="Genomic_DNA"/>
</dbReference>
<comment type="similarity">
    <text evidence="2">Belongs to the major facilitator superfamily. Proton-dependent oligopeptide transporter (POT/PTR) (TC 2.A.17) family.</text>
</comment>
<feature type="transmembrane region" description="Helical" evidence="6">
    <location>
        <begin position="204"/>
        <end position="225"/>
    </location>
</feature>
<evidence type="ECO:0000256" key="4">
    <source>
        <dbReference type="ARBA" id="ARBA00022989"/>
    </source>
</evidence>
<gene>
    <name evidence="7" type="ORF">RJ641_014485</name>
</gene>
<evidence type="ECO:0000256" key="1">
    <source>
        <dbReference type="ARBA" id="ARBA00004141"/>
    </source>
</evidence>
<keyword evidence="4 6" id="KW-1133">Transmembrane helix</keyword>
<evidence type="ECO:0000313" key="7">
    <source>
        <dbReference type="EMBL" id="KAK6920807.1"/>
    </source>
</evidence>
<reference evidence="7 8" key="1">
    <citation type="submission" date="2023-12" db="EMBL/GenBank/DDBJ databases">
        <title>A high-quality genome assembly for Dillenia turbinata (Dilleniales).</title>
        <authorList>
            <person name="Chanderbali A."/>
        </authorList>
    </citation>
    <scope>NUCLEOTIDE SEQUENCE [LARGE SCALE GENOMIC DNA]</scope>
    <source>
        <strain evidence="7">LSX21</strain>
        <tissue evidence="7">Leaf</tissue>
    </source>
</reference>
<feature type="transmembrane region" description="Helical" evidence="6">
    <location>
        <begin position="231"/>
        <end position="251"/>
    </location>
</feature>
<feature type="transmembrane region" description="Helical" evidence="6">
    <location>
        <begin position="551"/>
        <end position="569"/>
    </location>
</feature>
<evidence type="ECO:0000256" key="3">
    <source>
        <dbReference type="ARBA" id="ARBA00022692"/>
    </source>
</evidence>
<feature type="transmembrane region" description="Helical" evidence="6">
    <location>
        <begin position="160"/>
        <end position="184"/>
    </location>
</feature>
<feature type="transmembrane region" description="Helical" evidence="6">
    <location>
        <begin position="506"/>
        <end position="527"/>
    </location>
</feature>
<comment type="subcellular location">
    <subcellularLocation>
        <location evidence="1">Membrane</location>
        <topology evidence="1">Multi-pass membrane protein</topology>
    </subcellularLocation>
</comment>
<dbReference type="SUPFAM" id="SSF103473">
    <property type="entry name" value="MFS general substrate transporter"/>
    <property type="match status" value="1"/>
</dbReference>
<dbReference type="Gene3D" id="1.20.1250.20">
    <property type="entry name" value="MFS general substrate transporter like domains"/>
    <property type="match status" value="1"/>
</dbReference>
<sequence>MEKNENDVPNEAENNGTGIMIVSRVENEKSVTSESDDEPEINYRGIKVMPFIIGNETFEKLGAIGMLSNILVYLTTVFNMPSLTATTLVNVINGSTNFAGLMGAFVCDTYLGRYMTLVYASIASFLGLLLVALTAAIPKLHPLKCDSKASECTGATPGQMAFLLTGFGFVVLGAAGIRPCSLAFGADQFNPKTESGKRGANSFFNWYVFTYTLAQMVSLTAIVYVQSDVSWAIGLAIPALLMLLGCALFLMGTKLYVIVRPEGSPLTSIVQVLVVAAKKRRLRLPEQPGMSLFDFMPKKSLNSKLPYTDQFRFLNKAAIITAEDQINPDGSAANPWRLCSMQQVEETKCILRVLPIWASAILYYTAIVQQQTYATLQALQSNRKLAHTNLEIPASTYFVFCMLSLSLWIPIYDRIVVPTLRKVTGKEGGITLLQRMGIGIIENYRRHLALTKPIGSEPKRGAISSMSGSWLIMPLTLAGLAEAFTGIGQIEFYYKQFPENMRSIGGSLLFCGMATSSYFSGFLISIIHKSTKNAANRDWLPDDLNKGRLDYFYYLIASLGVMDFVYFLVMANWYKYKGTGNNINGVNMERKT</sequence>
<dbReference type="Proteomes" id="UP001370490">
    <property type="component" value="Unassembled WGS sequence"/>
</dbReference>
<keyword evidence="8" id="KW-1185">Reference proteome</keyword>
<protein>
    <submittedName>
        <fullName evidence="7">Proton-dependent oligopeptide transporter family</fullName>
    </submittedName>
</protein>
<feature type="transmembrane region" description="Helical" evidence="6">
    <location>
        <begin position="118"/>
        <end position="140"/>
    </location>
</feature>
<evidence type="ECO:0000256" key="6">
    <source>
        <dbReference type="SAM" id="Phobius"/>
    </source>
</evidence>
<feature type="transmembrane region" description="Helical" evidence="6">
    <location>
        <begin position="392"/>
        <end position="411"/>
    </location>
</feature>
<dbReference type="InterPro" id="IPR000109">
    <property type="entry name" value="POT_fam"/>
</dbReference>
<dbReference type="AlphaFoldDB" id="A0AAN8Z1E8"/>
<name>A0AAN8Z1E8_9MAGN</name>
<evidence type="ECO:0000256" key="5">
    <source>
        <dbReference type="ARBA" id="ARBA00023136"/>
    </source>
</evidence>
<evidence type="ECO:0000256" key="2">
    <source>
        <dbReference type="ARBA" id="ARBA00005982"/>
    </source>
</evidence>